<reference evidence="2 3" key="1">
    <citation type="submission" date="2019-07" db="EMBL/GenBank/DDBJ databases">
        <title>Whole genome shotgun sequence of Segetibacter aerophilus NBRC 106135.</title>
        <authorList>
            <person name="Hosoyama A."/>
            <person name="Uohara A."/>
            <person name="Ohji S."/>
            <person name="Ichikawa N."/>
        </authorList>
    </citation>
    <scope>NUCLEOTIDE SEQUENCE [LARGE SCALE GENOMIC DNA]</scope>
    <source>
        <strain evidence="2 3">NBRC 106135</strain>
    </source>
</reference>
<organism evidence="2 3">
    <name type="scientific">Segetibacter aerophilus</name>
    <dbReference type="NCBI Taxonomy" id="670293"/>
    <lineage>
        <taxon>Bacteria</taxon>
        <taxon>Pseudomonadati</taxon>
        <taxon>Bacteroidota</taxon>
        <taxon>Chitinophagia</taxon>
        <taxon>Chitinophagales</taxon>
        <taxon>Chitinophagaceae</taxon>
        <taxon>Segetibacter</taxon>
    </lineage>
</organism>
<feature type="domain" description="TfoX N-terminal" evidence="1">
    <location>
        <begin position="13"/>
        <end position="102"/>
    </location>
</feature>
<protein>
    <recommendedName>
        <fullName evidence="1">TfoX N-terminal domain-containing protein</fullName>
    </recommendedName>
</protein>
<dbReference type="EMBL" id="BJYT01000008">
    <property type="protein sequence ID" value="GEO10022.1"/>
    <property type="molecule type" value="Genomic_DNA"/>
</dbReference>
<dbReference type="AlphaFoldDB" id="A0A512BDI5"/>
<accession>A0A512BDI5</accession>
<dbReference type="SUPFAM" id="SSF159894">
    <property type="entry name" value="YgaC/TfoX-N like"/>
    <property type="match status" value="1"/>
</dbReference>
<evidence type="ECO:0000259" key="1">
    <source>
        <dbReference type="Pfam" id="PF04993"/>
    </source>
</evidence>
<dbReference type="InterPro" id="IPR007076">
    <property type="entry name" value="TfoX_N"/>
</dbReference>
<dbReference type="Pfam" id="PF04993">
    <property type="entry name" value="TfoX_N"/>
    <property type="match status" value="1"/>
</dbReference>
<comment type="caution">
    <text evidence="2">The sequence shown here is derived from an EMBL/GenBank/DDBJ whole genome shotgun (WGS) entry which is preliminary data.</text>
</comment>
<evidence type="ECO:0000313" key="3">
    <source>
        <dbReference type="Proteomes" id="UP000321513"/>
    </source>
</evidence>
<evidence type="ECO:0000313" key="2">
    <source>
        <dbReference type="EMBL" id="GEO10022.1"/>
    </source>
</evidence>
<dbReference type="OrthoDB" id="214902at2"/>
<proteinExistence type="predicted"/>
<dbReference type="Proteomes" id="UP000321513">
    <property type="component" value="Unassembled WGS sequence"/>
</dbReference>
<keyword evidence="3" id="KW-1185">Reference proteome</keyword>
<dbReference type="Gene3D" id="3.30.1460.30">
    <property type="entry name" value="YgaC/TfoX-N like chaperone"/>
    <property type="match status" value="1"/>
</dbReference>
<sequence length="112" mass="12933">MAYSEKLANRLREALAHLPEVEEKKMFGGLAFMVDNKMCVTAGKDRIMCRIDPALHDHEISKKGVETVKMSNREYKGYVHVNEHVIETDEDLHYWIQLALDFNKVAKASKKK</sequence>
<dbReference type="RefSeq" id="WP_147204134.1">
    <property type="nucleotide sequence ID" value="NZ_BJYT01000008.1"/>
</dbReference>
<gene>
    <name evidence="2" type="ORF">SAE01_25180</name>
</gene>
<name>A0A512BDI5_9BACT</name>